<organism evidence="16 17">
    <name type="scientific">Dialister succinatiphilus YIT 11850</name>
    <dbReference type="NCBI Taxonomy" id="742743"/>
    <lineage>
        <taxon>Bacteria</taxon>
        <taxon>Bacillati</taxon>
        <taxon>Bacillota</taxon>
        <taxon>Negativicutes</taxon>
        <taxon>Veillonellales</taxon>
        <taxon>Veillonellaceae</taxon>
        <taxon>Dialister</taxon>
    </lineage>
</organism>
<dbReference type="InterPro" id="IPR002220">
    <property type="entry name" value="DapA-like"/>
</dbReference>
<dbReference type="AlphaFoldDB" id="H1CYS3"/>
<dbReference type="SMART" id="SM01130">
    <property type="entry name" value="DHDPS"/>
    <property type="match status" value="1"/>
</dbReference>
<keyword evidence="9 12" id="KW-0456">Lyase</keyword>
<evidence type="ECO:0000256" key="3">
    <source>
        <dbReference type="ARBA" id="ARBA00007592"/>
    </source>
</evidence>
<dbReference type="STRING" id="742743.HMPREF9453_00511"/>
<dbReference type="GO" id="GO:0008840">
    <property type="term" value="F:4-hydroxy-tetrahydrodipicolinate synthase activity"/>
    <property type="evidence" value="ECO:0007669"/>
    <property type="project" value="UniProtKB-UniRule"/>
</dbReference>
<protein>
    <recommendedName>
        <fullName evidence="4 12">4-hydroxy-tetrahydrodipicolinate synthase</fullName>
        <shortName evidence="12">HTPA synthase</shortName>
        <ecNumber evidence="4 12">4.3.3.7</ecNumber>
    </recommendedName>
</protein>
<dbReference type="PANTHER" id="PTHR12128">
    <property type="entry name" value="DIHYDRODIPICOLINATE SYNTHASE"/>
    <property type="match status" value="1"/>
</dbReference>
<evidence type="ECO:0000256" key="15">
    <source>
        <dbReference type="PIRSR" id="PIRSR001365-2"/>
    </source>
</evidence>
<keyword evidence="6 12" id="KW-0028">Amino-acid biosynthesis</keyword>
<comment type="caution">
    <text evidence="12">Was originally thought to be a dihydrodipicolinate synthase (DHDPS), catalyzing the condensation of (S)-aspartate-beta-semialdehyde [(S)-ASA] and pyruvate to dihydrodipicolinate (DHDP). However, it was shown in E.coli that the product of the enzymatic reaction is not dihydrodipicolinate but in fact (4S)-4-hydroxy-2,3,4,5-tetrahydro-(2S)-dipicolinic acid (HTPA), and that the consecutive dehydration reaction leading to DHDP is not spontaneous but catalyzed by DapB.</text>
</comment>
<dbReference type="OrthoDB" id="9782828at2"/>
<keyword evidence="17" id="KW-1185">Reference proteome</keyword>
<dbReference type="GO" id="GO:0019877">
    <property type="term" value="P:diaminopimelate biosynthetic process"/>
    <property type="evidence" value="ECO:0007669"/>
    <property type="project" value="UniProtKB-UniRule"/>
</dbReference>
<evidence type="ECO:0000256" key="13">
    <source>
        <dbReference type="PIRNR" id="PIRNR001365"/>
    </source>
</evidence>
<dbReference type="UniPathway" id="UPA00034">
    <property type="reaction ID" value="UER00017"/>
</dbReference>
<dbReference type="Gene3D" id="3.20.20.70">
    <property type="entry name" value="Aldolase class I"/>
    <property type="match status" value="1"/>
</dbReference>
<dbReference type="GeneID" id="98912224"/>
<dbReference type="PANTHER" id="PTHR12128:SF66">
    <property type="entry name" value="4-HYDROXY-2-OXOGLUTARATE ALDOLASE, MITOCHONDRIAL"/>
    <property type="match status" value="1"/>
</dbReference>
<evidence type="ECO:0000256" key="6">
    <source>
        <dbReference type="ARBA" id="ARBA00022605"/>
    </source>
</evidence>
<dbReference type="PROSITE" id="PS00665">
    <property type="entry name" value="DHDPS_1"/>
    <property type="match status" value="1"/>
</dbReference>
<dbReference type="HAMAP" id="MF_00418">
    <property type="entry name" value="DapA"/>
    <property type="match status" value="1"/>
</dbReference>
<dbReference type="InterPro" id="IPR005263">
    <property type="entry name" value="DapA"/>
</dbReference>
<comment type="subunit">
    <text evidence="12">Homotetramer; dimer of dimers.</text>
</comment>
<sequence length="303" mass="32636">MATAKFGRVITAMITPFLEDGSVDYEGAAALARHLVAHGSEGILVGGTTGEGATMTTEEKLKLYKTIVDAVGRNAPGKKVPVMGNIGTISTRDTILFGREAKKTGIDCALAIVPFYVKPNQEGMYQHFRAIAKHVDLPIVLYNVPGRTGVSIQPETIKRIVDECPNVVGIKDATGNWDQVTKEKTLLPDDFMIYSGDDAFTLPILAGGGVGVISVASHVIGDDLLAMVDAFEKGDLEKARALHLKMYPIMKGMFFVASPIPVKTAVNLIGQPGGHFRLPIVEPSEEEKNHVYQMLKDYGGLVK</sequence>
<dbReference type="HOGENOM" id="CLU_049343_7_0_9"/>
<dbReference type="InterPro" id="IPR020624">
    <property type="entry name" value="Schiff_base-form_aldolases_CS"/>
</dbReference>
<feature type="active site" description="Schiff-base intermediate with substrate" evidence="12 14">
    <location>
        <position position="171"/>
    </location>
</feature>
<evidence type="ECO:0000256" key="2">
    <source>
        <dbReference type="ARBA" id="ARBA00005120"/>
    </source>
</evidence>
<comment type="pathway">
    <text evidence="2 12">Amino-acid biosynthesis; L-lysine biosynthesis via DAP pathway; (S)-tetrahydrodipicolinate from L-aspartate: step 3/4.</text>
</comment>
<dbReference type="Pfam" id="PF00701">
    <property type="entry name" value="DHDPS"/>
    <property type="match status" value="1"/>
</dbReference>
<comment type="similarity">
    <text evidence="3 12 13">Belongs to the DapA family.</text>
</comment>
<feature type="active site" description="Proton donor/acceptor" evidence="12 14">
    <location>
        <position position="142"/>
    </location>
</feature>
<evidence type="ECO:0000256" key="1">
    <source>
        <dbReference type="ARBA" id="ARBA00003294"/>
    </source>
</evidence>
<dbReference type="CDD" id="cd00950">
    <property type="entry name" value="DHDPS"/>
    <property type="match status" value="1"/>
</dbReference>
<feature type="binding site" evidence="12 15">
    <location>
        <position position="49"/>
    </location>
    <ligand>
        <name>pyruvate</name>
        <dbReference type="ChEBI" id="CHEBI:15361"/>
    </ligand>
</feature>
<evidence type="ECO:0000256" key="4">
    <source>
        <dbReference type="ARBA" id="ARBA00012086"/>
    </source>
</evidence>
<dbReference type="PROSITE" id="PS00666">
    <property type="entry name" value="DHDPS_2"/>
    <property type="match status" value="1"/>
</dbReference>
<proteinExistence type="inferred from homology"/>
<dbReference type="Proteomes" id="UP000003277">
    <property type="component" value="Unassembled WGS sequence"/>
</dbReference>
<reference evidence="16 17" key="1">
    <citation type="submission" date="2011-11" db="EMBL/GenBank/DDBJ databases">
        <title>The Genome Sequence of Dialister succinatiphilus YIT 11850.</title>
        <authorList>
            <consortium name="The Broad Institute Genome Sequencing Platform"/>
            <person name="Earl A."/>
            <person name="Ward D."/>
            <person name="Feldgarden M."/>
            <person name="Gevers D."/>
            <person name="Morotomi M."/>
            <person name="Young S.K."/>
            <person name="Zeng Q."/>
            <person name="Gargeya S."/>
            <person name="Fitzgerald M."/>
            <person name="Haas B."/>
            <person name="Abouelleil A."/>
            <person name="Alvarado L."/>
            <person name="Arachchi H.M."/>
            <person name="Berlin A."/>
            <person name="Brown A."/>
            <person name="Chapman S.B."/>
            <person name="Dunbar C."/>
            <person name="Gearin G."/>
            <person name="Goldberg J."/>
            <person name="Griggs A."/>
            <person name="Gujja S."/>
            <person name="Heiman D."/>
            <person name="Howarth C."/>
            <person name="Lui A."/>
            <person name="MacDonald P.J.P."/>
            <person name="Montmayeur A."/>
            <person name="Murphy C."/>
            <person name="Neiman D."/>
            <person name="Pearson M."/>
            <person name="Priest M."/>
            <person name="Roberts A."/>
            <person name="Saif S."/>
            <person name="Shea T."/>
            <person name="Sisk P."/>
            <person name="Stolte C."/>
            <person name="Sykes S."/>
            <person name="Wortman J."/>
            <person name="Nusbaum C."/>
            <person name="Birren B."/>
        </authorList>
    </citation>
    <scope>NUCLEOTIDE SEQUENCE [LARGE SCALE GENOMIC DNA]</scope>
    <source>
        <strain evidence="16 17">YIT 11850</strain>
    </source>
</reference>
<feature type="binding site" evidence="12 15">
    <location>
        <position position="213"/>
    </location>
    <ligand>
        <name>pyruvate</name>
        <dbReference type="ChEBI" id="CHEBI:15361"/>
    </ligand>
</feature>
<feature type="site" description="Part of a proton relay during catalysis" evidence="12">
    <location>
        <position position="48"/>
    </location>
</feature>
<evidence type="ECO:0000256" key="11">
    <source>
        <dbReference type="ARBA" id="ARBA00047836"/>
    </source>
</evidence>
<dbReference type="PRINTS" id="PR00146">
    <property type="entry name" value="DHPICSNTHASE"/>
</dbReference>
<feature type="site" description="Part of a proton relay during catalysis" evidence="12">
    <location>
        <position position="116"/>
    </location>
</feature>
<comment type="function">
    <text evidence="1 12">Catalyzes the condensation of (S)-aspartate-beta-semialdehyde [(S)-ASA] and pyruvate to 4-hydroxy-tetrahydrodipicolinate (HTPA).</text>
</comment>
<dbReference type="GO" id="GO:0009089">
    <property type="term" value="P:lysine biosynthetic process via diaminopimelate"/>
    <property type="evidence" value="ECO:0007669"/>
    <property type="project" value="UniProtKB-UniRule"/>
</dbReference>
<evidence type="ECO:0000256" key="9">
    <source>
        <dbReference type="ARBA" id="ARBA00023239"/>
    </source>
</evidence>
<dbReference type="InterPro" id="IPR020625">
    <property type="entry name" value="Schiff_base-form_aldolases_AS"/>
</dbReference>
<evidence type="ECO:0000256" key="14">
    <source>
        <dbReference type="PIRSR" id="PIRSR001365-1"/>
    </source>
</evidence>
<dbReference type="NCBIfam" id="TIGR00674">
    <property type="entry name" value="dapA"/>
    <property type="match status" value="1"/>
</dbReference>
<dbReference type="EMBL" id="ADLT01000015">
    <property type="protein sequence ID" value="EHO63494.1"/>
    <property type="molecule type" value="Genomic_DNA"/>
</dbReference>
<dbReference type="RefSeq" id="WP_008859015.1">
    <property type="nucleotide sequence ID" value="NZ_JH591187.1"/>
</dbReference>
<comment type="catalytic activity">
    <reaction evidence="11 12">
        <text>L-aspartate 4-semialdehyde + pyruvate = (2S,4S)-4-hydroxy-2,3,4,5-tetrahydrodipicolinate + H2O + H(+)</text>
        <dbReference type="Rhea" id="RHEA:34171"/>
        <dbReference type="ChEBI" id="CHEBI:15361"/>
        <dbReference type="ChEBI" id="CHEBI:15377"/>
        <dbReference type="ChEBI" id="CHEBI:15378"/>
        <dbReference type="ChEBI" id="CHEBI:67139"/>
        <dbReference type="ChEBI" id="CHEBI:537519"/>
        <dbReference type="EC" id="4.3.3.7"/>
    </reaction>
</comment>
<keyword evidence="5 12" id="KW-0963">Cytoplasm</keyword>
<dbReference type="PATRIC" id="fig|742743.3.peg.526"/>
<evidence type="ECO:0000313" key="17">
    <source>
        <dbReference type="Proteomes" id="UP000003277"/>
    </source>
</evidence>
<evidence type="ECO:0000256" key="5">
    <source>
        <dbReference type="ARBA" id="ARBA00022490"/>
    </source>
</evidence>
<evidence type="ECO:0000256" key="8">
    <source>
        <dbReference type="ARBA" id="ARBA00023154"/>
    </source>
</evidence>
<dbReference type="eggNOG" id="COG0329">
    <property type="taxonomic scope" value="Bacteria"/>
</dbReference>
<name>H1CYS3_9FIRM</name>
<comment type="caution">
    <text evidence="16">The sequence shown here is derived from an EMBL/GenBank/DDBJ whole genome shotgun (WGS) entry which is preliminary data.</text>
</comment>
<keyword evidence="10 12" id="KW-0704">Schiff base</keyword>
<dbReference type="SUPFAM" id="SSF51569">
    <property type="entry name" value="Aldolase"/>
    <property type="match status" value="1"/>
</dbReference>
<evidence type="ECO:0000256" key="10">
    <source>
        <dbReference type="ARBA" id="ARBA00023270"/>
    </source>
</evidence>
<keyword evidence="7 12" id="KW-0220">Diaminopimelate biosynthesis</keyword>
<evidence type="ECO:0000313" key="16">
    <source>
        <dbReference type="EMBL" id="EHO63494.1"/>
    </source>
</evidence>
<gene>
    <name evidence="12" type="primary">dapA</name>
    <name evidence="16" type="ORF">HMPREF9453_00511</name>
</gene>
<dbReference type="InterPro" id="IPR013785">
    <property type="entry name" value="Aldolase_TIM"/>
</dbReference>
<keyword evidence="8 12" id="KW-0457">Lysine biosynthesis</keyword>
<dbReference type="EC" id="4.3.3.7" evidence="4 12"/>
<comment type="subcellular location">
    <subcellularLocation>
        <location evidence="12">Cytoplasm</location>
    </subcellularLocation>
</comment>
<dbReference type="PIRSF" id="PIRSF001365">
    <property type="entry name" value="DHDPS"/>
    <property type="match status" value="1"/>
</dbReference>
<dbReference type="GO" id="GO:0005829">
    <property type="term" value="C:cytosol"/>
    <property type="evidence" value="ECO:0007669"/>
    <property type="project" value="TreeGrafter"/>
</dbReference>
<evidence type="ECO:0000256" key="7">
    <source>
        <dbReference type="ARBA" id="ARBA00022915"/>
    </source>
</evidence>
<accession>H1CYS3</accession>
<evidence type="ECO:0000256" key="12">
    <source>
        <dbReference type="HAMAP-Rule" id="MF_00418"/>
    </source>
</evidence>